<evidence type="ECO:0000256" key="3">
    <source>
        <dbReference type="PROSITE-ProRule" id="PRU00169"/>
    </source>
</evidence>
<dbReference type="GO" id="GO:0003677">
    <property type="term" value="F:DNA binding"/>
    <property type="evidence" value="ECO:0007669"/>
    <property type="project" value="UniProtKB-KW"/>
</dbReference>
<dbReference type="PRINTS" id="PR00038">
    <property type="entry name" value="HTHLUXR"/>
</dbReference>
<dbReference type="PROSITE" id="PS00622">
    <property type="entry name" value="HTH_LUXR_1"/>
    <property type="match status" value="1"/>
</dbReference>
<keyword evidence="2 6" id="KW-0238">DNA-binding</keyword>
<dbReference type="GO" id="GO:0000160">
    <property type="term" value="P:phosphorelay signal transduction system"/>
    <property type="evidence" value="ECO:0007669"/>
    <property type="project" value="InterPro"/>
</dbReference>
<feature type="modified residue" description="4-aspartylphosphate" evidence="3">
    <location>
        <position position="69"/>
    </location>
</feature>
<accession>A0A2T2YK45</accession>
<dbReference type="InterPro" id="IPR000792">
    <property type="entry name" value="Tscrpt_reg_LuxR_C"/>
</dbReference>
<dbReference type="SUPFAM" id="SSF46894">
    <property type="entry name" value="C-terminal effector domain of the bipartite response regulators"/>
    <property type="match status" value="1"/>
</dbReference>
<keyword evidence="1 3" id="KW-0597">Phosphoprotein</keyword>
<feature type="domain" description="Response regulatory" evidence="5">
    <location>
        <begin position="17"/>
        <end position="134"/>
    </location>
</feature>
<dbReference type="InterPro" id="IPR058245">
    <property type="entry name" value="NreC/VraR/RcsB-like_REC"/>
</dbReference>
<evidence type="ECO:0000256" key="2">
    <source>
        <dbReference type="ARBA" id="ARBA00023125"/>
    </source>
</evidence>
<dbReference type="Pfam" id="PF00072">
    <property type="entry name" value="Response_reg"/>
    <property type="match status" value="1"/>
</dbReference>
<dbReference type="CDD" id="cd17535">
    <property type="entry name" value="REC_NarL-like"/>
    <property type="match status" value="1"/>
</dbReference>
<evidence type="ECO:0000313" key="6">
    <source>
        <dbReference type="EMBL" id="PSR55881.1"/>
    </source>
</evidence>
<dbReference type="InterPro" id="IPR011006">
    <property type="entry name" value="CheY-like_superfamily"/>
</dbReference>
<dbReference type="InterPro" id="IPR016032">
    <property type="entry name" value="Sig_transdc_resp-reg_C-effctor"/>
</dbReference>
<dbReference type="SMART" id="SM00421">
    <property type="entry name" value="HTH_LUXR"/>
    <property type="match status" value="1"/>
</dbReference>
<protein>
    <submittedName>
        <fullName evidence="6">DNA-binding response regulator</fullName>
    </submittedName>
</protein>
<dbReference type="InterPro" id="IPR001789">
    <property type="entry name" value="Sig_transdc_resp-reg_receiver"/>
</dbReference>
<dbReference type="PANTHER" id="PTHR43214">
    <property type="entry name" value="TWO-COMPONENT RESPONSE REGULATOR"/>
    <property type="match status" value="1"/>
</dbReference>
<keyword evidence="7" id="KW-1185">Reference proteome</keyword>
<feature type="domain" description="HTH luxR-type" evidence="4">
    <location>
        <begin position="162"/>
        <end position="219"/>
    </location>
</feature>
<name>A0A2T2YK45_9BACT</name>
<organism evidence="6 7">
    <name type="scientific">Adhaeribacter arboris</name>
    <dbReference type="NCBI Taxonomy" id="2072846"/>
    <lineage>
        <taxon>Bacteria</taxon>
        <taxon>Pseudomonadati</taxon>
        <taxon>Bacteroidota</taxon>
        <taxon>Cytophagia</taxon>
        <taxon>Cytophagales</taxon>
        <taxon>Hymenobacteraceae</taxon>
        <taxon>Adhaeribacter</taxon>
    </lineage>
</organism>
<proteinExistence type="predicted"/>
<comment type="caution">
    <text evidence="6">The sequence shown here is derived from an EMBL/GenBank/DDBJ whole genome shotgun (WGS) entry which is preliminary data.</text>
</comment>
<evidence type="ECO:0000259" key="5">
    <source>
        <dbReference type="PROSITE" id="PS50110"/>
    </source>
</evidence>
<dbReference type="SMART" id="SM00448">
    <property type="entry name" value="REC"/>
    <property type="match status" value="1"/>
</dbReference>
<dbReference type="SUPFAM" id="SSF52172">
    <property type="entry name" value="CheY-like"/>
    <property type="match status" value="1"/>
</dbReference>
<evidence type="ECO:0000256" key="1">
    <source>
        <dbReference type="ARBA" id="ARBA00022553"/>
    </source>
</evidence>
<dbReference type="GO" id="GO:0006355">
    <property type="term" value="P:regulation of DNA-templated transcription"/>
    <property type="evidence" value="ECO:0007669"/>
    <property type="project" value="InterPro"/>
</dbReference>
<sequence>MKEKKVTINSLLMTATSVGLVEDNTQLARDIREKLALSEETNVVLEARNGLELLELLAKGPIPQVVLMDIGMPGMDGIEATKLAKQKYPDLKIVMLTVMDNEQKLFEALQAGASGYLLKDARPHHLLNAIGEVLEGSLPLSPSLANMVLNYLLEKEPRRKPPLPGTENLTRREMEVLELLKQGSTVKQIAAQLFISDKTVRKHIEHIYEKLQIHSRTKL</sequence>
<dbReference type="CDD" id="cd06170">
    <property type="entry name" value="LuxR_C_like"/>
    <property type="match status" value="1"/>
</dbReference>
<gene>
    <name evidence="6" type="ORF">AHMF7605_21445</name>
</gene>
<dbReference type="EMBL" id="PYFT01000001">
    <property type="protein sequence ID" value="PSR55881.1"/>
    <property type="molecule type" value="Genomic_DNA"/>
</dbReference>
<dbReference type="PROSITE" id="PS50043">
    <property type="entry name" value="HTH_LUXR_2"/>
    <property type="match status" value="1"/>
</dbReference>
<dbReference type="InterPro" id="IPR039420">
    <property type="entry name" value="WalR-like"/>
</dbReference>
<dbReference type="PROSITE" id="PS50110">
    <property type="entry name" value="RESPONSE_REGULATORY"/>
    <property type="match status" value="1"/>
</dbReference>
<reference evidence="6 7" key="1">
    <citation type="submission" date="2018-03" db="EMBL/GenBank/DDBJ databases">
        <title>Adhaeribacter sp. HMF7605 Genome sequencing and assembly.</title>
        <authorList>
            <person name="Kang H."/>
            <person name="Kang J."/>
            <person name="Cha I."/>
            <person name="Kim H."/>
            <person name="Joh K."/>
        </authorList>
    </citation>
    <scope>NUCLEOTIDE SEQUENCE [LARGE SCALE GENOMIC DNA]</scope>
    <source>
        <strain evidence="6 7">HMF7605</strain>
    </source>
</reference>
<evidence type="ECO:0000259" key="4">
    <source>
        <dbReference type="PROSITE" id="PS50043"/>
    </source>
</evidence>
<dbReference type="Pfam" id="PF00196">
    <property type="entry name" value="GerE"/>
    <property type="match status" value="1"/>
</dbReference>
<dbReference type="Proteomes" id="UP000240357">
    <property type="component" value="Unassembled WGS sequence"/>
</dbReference>
<dbReference type="Gene3D" id="3.40.50.2300">
    <property type="match status" value="1"/>
</dbReference>
<dbReference type="AlphaFoldDB" id="A0A2T2YK45"/>
<evidence type="ECO:0000313" key="7">
    <source>
        <dbReference type="Proteomes" id="UP000240357"/>
    </source>
</evidence>